<dbReference type="AlphaFoldDB" id="A0A1E3W778"/>
<dbReference type="InterPro" id="IPR051315">
    <property type="entry name" value="Bact_Chemotaxis_CheA"/>
</dbReference>
<dbReference type="SUPFAM" id="SSF52172">
    <property type="entry name" value="CheY-like"/>
    <property type="match status" value="1"/>
</dbReference>
<evidence type="ECO:0000259" key="4">
    <source>
        <dbReference type="PROSITE" id="PS50110"/>
    </source>
</evidence>
<dbReference type="SUPFAM" id="SSF55874">
    <property type="entry name" value="ATPase domain of HSP90 chaperone/DNA topoisomerase II/histidine kinase"/>
    <property type="match status" value="1"/>
</dbReference>
<feature type="domain" description="Response regulatory" evidence="4">
    <location>
        <begin position="375"/>
        <end position="491"/>
    </location>
</feature>
<dbReference type="SMART" id="SM00448">
    <property type="entry name" value="REC"/>
    <property type="match status" value="1"/>
</dbReference>
<dbReference type="InterPro" id="IPR004358">
    <property type="entry name" value="Sig_transdc_His_kin-like_C"/>
</dbReference>
<keyword evidence="3" id="KW-0597">Phosphoprotein</keyword>
<evidence type="ECO:0000256" key="3">
    <source>
        <dbReference type="PROSITE-ProRule" id="PRU00169"/>
    </source>
</evidence>
<protein>
    <recommendedName>
        <fullName evidence="2">histidine kinase</fullName>
        <ecNumber evidence="2">2.7.13.3</ecNumber>
    </recommendedName>
</protein>
<dbReference type="EC" id="2.7.13.3" evidence="2"/>
<dbReference type="Proteomes" id="UP000094501">
    <property type="component" value="Unassembled WGS sequence"/>
</dbReference>
<comment type="caution">
    <text evidence="6">The sequence shown here is derived from an EMBL/GenBank/DDBJ whole genome shotgun (WGS) entry which is preliminary data.</text>
</comment>
<dbReference type="InterPro" id="IPR036890">
    <property type="entry name" value="HATPase_C_sf"/>
</dbReference>
<dbReference type="SMART" id="SM00260">
    <property type="entry name" value="CheW"/>
    <property type="match status" value="1"/>
</dbReference>
<evidence type="ECO:0000313" key="7">
    <source>
        <dbReference type="Proteomes" id="UP000094501"/>
    </source>
</evidence>
<dbReference type="PANTHER" id="PTHR43395:SF1">
    <property type="entry name" value="CHEMOTAXIS PROTEIN CHEA"/>
    <property type="match status" value="1"/>
</dbReference>
<dbReference type="Pfam" id="PF00072">
    <property type="entry name" value="Response_reg"/>
    <property type="match status" value="1"/>
</dbReference>
<feature type="domain" description="CheW-like" evidence="5">
    <location>
        <begin position="72"/>
        <end position="212"/>
    </location>
</feature>
<organism evidence="6 7">
    <name type="scientific">Methyloceanibacter methanicus</name>
    <dbReference type="NCBI Taxonomy" id="1774968"/>
    <lineage>
        <taxon>Bacteria</taxon>
        <taxon>Pseudomonadati</taxon>
        <taxon>Pseudomonadota</taxon>
        <taxon>Alphaproteobacteria</taxon>
        <taxon>Hyphomicrobiales</taxon>
        <taxon>Hyphomicrobiaceae</taxon>
        <taxon>Methyloceanibacter</taxon>
    </lineage>
</organism>
<sequence length="498" mass="52983">MELDALSDAEICNFIFKPGFSTTDTVSEISGRGVGMDVVRSNIVSIGGTVELASTSSRGTTFVIRIPLTLAIMSALIVDAAGMRFAIPQFSIVELARTGDTAGHPVETINGAAVLHLRDELLPLLDFGAQLDLREADWLDVNASGRTAVIMQAGTKRFGILVDAASRTEEIVVKPVSRLLRQIDVFSGSTILGDGSVIMIVDPGALAGAVGHIDGLDEGASYAEPVAQDDNRMALLLFRAGSQGLKALPLSLVTRLEDVLVESIEVCDGQDVVQYRGSLLPLVRLDEDRSASHGATLPVVVFTDGARAAGLVVDEIVDIVEEPLAIDLHADGAGIAGMAIVRDHAVEIVDVGHYLAPFFDQRDARDGRGAAAPTRILLVDDGQFFRDMLVPLLRGSGYDVTPVSSAREALALKDAGERFDVVVSDIDMPGMDGLALARTIRADSEWSTIPLIGLSSQPSPRLAETGRLAGFDAFVGKFDRRSLMQVLGSWREDREDAA</sequence>
<keyword evidence="7" id="KW-1185">Reference proteome</keyword>
<dbReference type="GO" id="GO:0006935">
    <property type="term" value="P:chemotaxis"/>
    <property type="evidence" value="ECO:0007669"/>
    <property type="project" value="InterPro"/>
</dbReference>
<accession>A0A1E3W778</accession>
<dbReference type="Pfam" id="PF02518">
    <property type="entry name" value="HATPase_c"/>
    <property type="match status" value="1"/>
</dbReference>
<dbReference type="InterPro" id="IPR036061">
    <property type="entry name" value="CheW-like_dom_sf"/>
</dbReference>
<dbReference type="SUPFAM" id="SSF50341">
    <property type="entry name" value="CheW-like"/>
    <property type="match status" value="2"/>
</dbReference>
<dbReference type="Gene3D" id="2.30.30.40">
    <property type="entry name" value="SH3 Domains"/>
    <property type="match status" value="1"/>
</dbReference>
<dbReference type="InterPro" id="IPR003594">
    <property type="entry name" value="HATPase_dom"/>
</dbReference>
<dbReference type="Gene3D" id="2.40.50.180">
    <property type="entry name" value="CheA-289, Domain 4"/>
    <property type="match status" value="1"/>
</dbReference>
<feature type="domain" description="CheW-like" evidence="5">
    <location>
        <begin position="232"/>
        <end position="360"/>
    </location>
</feature>
<dbReference type="InterPro" id="IPR002545">
    <property type="entry name" value="CheW-lke_dom"/>
</dbReference>
<dbReference type="STRING" id="1774968.AUC68_00480"/>
<dbReference type="InterPro" id="IPR001789">
    <property type="entry name" value="Sig_transdc_resp-reg_receiver"/>
</dbReference>
<dbReference type="Gene3D" id="3.40.50.2300">
    <property type="match status" value="1"/>
</dbReference>
<comment type="catalytic activity">
    <reaction evidence="1">
        <text>ATP + protein L-histidine = ADP + protein N-phospho-L-histidine.</text>
        <dbReference type="EC" id="2.7.13.3"/>
    </reaction>
</comment>
<dbReference type="Gene3D" id="3.30.565.10">
    <property type="entry name" value="Histidine kinase-like ATPase, C-terminal domain"/>
    <property type="match status" value="1"/>
</dbReference>
<dbReference type="GO" id="GO:0000160">
    <property type="term" value="P:phosphorelay signal transduction system"/>
    <property type="evidence" value="ECO:0007669"/>
    <property type="project" value="InterPro"/>
</dbReference>
<dbReference type="GO" id="GO:0004673">
    <property type="term" value="F:protein histidine kinase activity"/>
    <property type="evidence" value="ECO:0007669"/>
    <property type="project" value="UniProtKB-EC"/>
</dbReference>
<dbReference type="Pfam" id="PF01584">
    <property type="entry name" value="CheW"/>
    <property type="match status" value="2"/>
</dbReference>
<evidence type="ECO:0000313" key="6">
    <source>
        <dbReference type="EMBL" id="ODS01372.1"/>
    </source>
</evidence>
<gene>
    <name evidence="6" type="ORF">AUC68_00480</name>
</gene>
<dbReference type="EMBL" id="LPWG01000001">
    <property type="protein sequence ID" value="ODS01372.1"/>
    <property type="molecule type" value="Genomic_DNA"/>
</dbReference>
<feature type="modified residue" description="4-aspartylphosphate" evidence="3">
    <location>
        <position position="425"/>
    </location>
</feature>
<name>A0A1E3W778_9HYPH</name>
<dbReference type="InterPro" id="IPR011006">
    <property type="entry name" value="CheY-like_superfamily"/>
</dbReference>
<dbReference type="PROSITE" id="PS50851">
    <property type="entry name" value="CHEW"/>
    <property type="match status" value="2"/>
</dbReference>
<dbReference type="PANTHER" id="PTHR43395">
    <property type="entry name" value="SENSOR HISTIDINE KINASE CHEA"/>
    <property type="match status" value="1"/>
</dbReference>
<evidence type="ECO:0000256" key="1">
    <source>
        <dbReference type="ARBA" id="ARBA00000085"/>
    </source>
</evidence>
<evidence type="ECO:0000259" key="5">
    <source>
        <dbReference type="PROSITE" id="PS50851"/>
    </source>
</evidence>
<evidence type="ECO:0000256" key="2">
    <source>
        <dbReference type="ARBA" id="ARBA00012438"/>
    </source>
</evidence>
<reference evidence="6 7" key="1">
    <citation type="journal article" date="2016" name="Environ. Microbiol.">
        <title>New Methyloceanibacter diversity from North Sea sediments includes methanotroph containing solely the soluble methane monooxygenase.</title>
        <authorList>
            <person name="Vekeman B."/>
            <person name="Kerckhof F.M."/>
            <person name="Cremers G."/>
            <person name="de Vos P."/>
            <person name="Vandamme P."/>
            <person name="Boon N."/>
            <person name="Op den Camp H.J."/>
            <person name="Heylen K."/>
        </authorList>
    </citation>
    <scope>NUCLEOTIDE SEQUENCE [LARGE SCALE GENOMIC DNA]</scope>
    <source>
        <strain evidence="6 7">R-67174</strain>
    </source>
</reference>
<dbReference type="PROSITE" id="PS50110">
    <property type="entry name" value="RESPONSE_REGULATORY"/>
    <property type="match status" value="1"/>
</dbReference>
<dbReference type="PRINTS" id="PR00344">
    <property type="entry name" value="BCTRLSENSOR"/>
</dbReference>
<proteinExistence type="predicted"/>